<evidence type="ECO:0000256" key="2">
    <source>
        <dbReference type="SAM" id="MobiDB-lite"/>
    </source>
</evidence>
<comment type="caution">
    <text evidence="4">The sequence shown here is derived from an EMBL/GenBank/DDBJ whole genome shotgun (WGS) entry which is preliminary data.</text>
</comment>
<feature type="compositionally biased region" description="Polar residues" evidence="2">
    <location>
        <begin position="464"/>
        <end position="474"/>
    </location>
</feature>
<dbReference type="Proteomes" id="UP001642409">
    <property type="component" value="Unassembled WGS sequence"/>
</dbReference>
<evidence type="ECO:0000313" key="5">
    <source>
        <dbReference type="EMBL" id="CAL6071425.1"/>
    </source>
</evidence>
<feature type="domain" description="SWIM-type" evidence="3">
    <location>
        <begin position="243"/>
        <end position="296"/>
    </location>
</feature>
<proteinExistence type="predicted"/>
<dbReference type="EMBL" id="CAXDID020000290">
    <property type="protein sequence ID" value="CAL6071425.1"/>
    <property type="molecule type" value="Genomic_DNA"/>
</dbReference>
<dbReference type="AlphaFoldDB" id="A0AA86THC0"/>
<keyword evidence="1" id="KW-0862">Zinc</keyword>
<protein>
    <submittedName>
        <fullName evidence="4">SWIM-type</fullName>
    </submittedName>
</protein>
<sequence length="474" mass="54558">MWCNFAKAHGKSQGSISKSTKNTCTRHLRCKEILGSTFKTIGMPDNRAIIGIIVDNGVQSDIINIEDDQNYFYINIFGEHQNDGLGHCTSKRKLIAMRYKFSEQEIQIISENLLSHGGTNGIRQLWDTQRGKTINCSYRQLQRKVQSLTKILFNDSILMAKYAEENDLYYQPNIENGVLISFGIANKKHIELFNQCPNCIIADFTFSKLQNINYQILNFCSLLDSKMVFLIDNNDDNNNEVIVSVQLQENGQNYLGQCQKFNKTKLIEKQISCQCAVFLLTNIACGHMIAALQYISDQQAIQNNLPCKKLQYSDLRNFIDSKYSVKTMYKRLKVLKIPGLQQECSFNTNEFVKNTTTVITNDQTITNESQNQQMTINDCEPSQLSVSDEFDPCQILQNETIKLIRTIQDETALKEILYYINNSIKKLSFKIDNKFGNTKGSKIRKRPLNERKRGVQNKYRKVQQVINSKKQNKQ</sequence>
<dbReference type="PROSITE" id="PS50966">
    <property type="entry name" value="ZF_SWIM"/>
    <property type="match status" value="1"/>
</dbReference>
<reference evidence="4" key="1">
    <citation type="submission" date="2023-06" db="EMBL/GenBank/DDBJ databases">
        <authorList>
            <person name="Kurt Z."/>
        </authorList>
    </citation>
    <scope>NUCLEOTIDE SEQUENCE</scope>
</reference>
<dbReference type="EMBL" id="CATOUU010000134">
    <property type="protein sequence ID" value="CAI9917605.1"/>
    <property type="molecule type" value="Genomic_DNA"/>
</dbReference>
<dbReference type="Pfam" id="PF04434">
    <property type="entry name" value="SWIM"/>
    <property type="match status" value="1"/>
</dbReference>
<evidence type="ECO:0000259" key="3">
    <source>
        <dbReference type="PROSITE" id="PS50966"/>
    </source>
</evidence>
<organism evidence="4">
    <name type="scientific">Hexamita inflata</name>
    <dbReference type="NCBI Taxonomy" id="28002"/>
    <lineage>
        <taxon>Eukaryota</taxon>
        <taxon>Metamonada</taxon>
        <taxon>Diplomonadida</taxon>
        <taxon>Hexamitidae</taxon>
        <taxon>Hexamitinae</taxon>
        <taxon>Hexamita</taxon>
    </lineage>
</organism>
<evidence type="ECO:0000313" key="4">
    <source>
        <dbReference type="EMBL" id="CAI9917605.1"/>
    </source>
</evidence>
<keyword evidence="1" id="KW-0479">Metal-binding</keyword>
<gene>
    <name evidence="4" type="ORF">HINF_LOCUS5250</name>
    <name evidence="5" type="ORF">HINF_LOCUS55139</name>
</gene>
<keyword evidence="1" id="KW-0863">Zinc-finger</keyword>
<feature type="region of interest" description="Disordered" evidence="2">
    <location>
        <begin position="439"/>
        <end position="474"/>
    </location>
</feature>
<dbReference type="GO" id="GO:0008270">
    <property type="term" value="F:zinc ion binding"/>
    <property type="evidence" value="ECO:0007669"/>
    <property type="project" value="UniProtKB-KW"/>
</dbReference>
<dbReference type="InterPro" id="IPR007527">
    <property type="entry name" value="Znf_SWIM"/>
</dbReference>
<keyword evidence="6" id="KW-1185">Reference proteome</keyword>
<reference evidence="5 6" key="2">
    <citation type="submission" date="2024-07" db="EMBL/GenBank/DDBJ databases">
        <authorList>
            <person name="Akdeniz Z."/>
        </authorList>
    </citation>
    <scope>NUCLEOTIDE SEQUENCE [LARGE SCALE GENOMIC DNA]</scope>
</reference>
<accession>A0AA86THC0</accession>
<name>A0AA86THC0_9EUKA</name>
<evidence type="ECO:0000313" key="6">
    <source>
        <dbReference type="Proteomes" id="UP001642409"/>
    </source>
</evidence>
<evidence type="ECO:0000256" key="1">
    <source>
        <dbReference type="PROSITE-ProRule" id="PRU00325"/>
    </source>
</evidence>